<evidence type="ECO:0000313" key="2">
    <source>
        <dbReference type="EMBL" id="KAK7251771.1"/>
    </source>
</evidence>
<gene>
    <name evidence="2" type="ORF">RIF29_35277</name>
</gene>
<accession>A0AAN9EA68</accession>
<dbReference type="EMBL" id="JAYWIO010000007">
    <property type="protein sequence ID" value="KAK7251771.1"/>
    <property type="molecule type" value="Genomic_DNA"/>
</dbReference>
<evidence type="ECO:0000256" key="1">
    <source>
        <dbReference type="SAM" id="SignalP"/>
    </source>
</evidence>
<keyword evidence="1" id="KW-0732">Signal</keyword>
<evidence type="ECO:0000313" key="3">
    <source>
        <dbReference type="Proteomes" id="UP001372338"/>
    </source>
</evidence>
<name>A0AAN9EA68_CROPI</name>
<proteinExistence type="predicted"/>
<evidence type="ECO:0008006" key="4">
    <source>
        <dbReference type="Google" id="ProtNLM"/>
    </source>
</evidence>
<sequence length="190" mass="21202">MQSLANLCRLLGAAAAELGQFVHCFVHSAGDAQFVGGAMNWLAKSDGDRDAVIASLDLRTETYKQLVLPPGEEEGPPPKCRLYGPGPLGVLRDSLCYFHDYAKTHFVIWQMKEFGDEKSWTRLVKIQIGGGIGTLFPLCMSENGDVVMLANHKYREAIRYNKSDNTIKRTRIPNRCLDAKDYVRSLALPR</sequence>
<keyword evidence="3" id="KW-1185">Reference proteome</keyword>
<reference evidence="2 3" key="1">
    <citation type="submission" date="2024-01" db="EMBL/GenBank/DDBJ databases">
        <title>The genomes of 5 underutilized Papilionoideae crops provide insights into root nodulation and disease resistanc.</title>
        <authorList>
            <person name="Yuan L."/>
        </authorList>
    </citation>
    <scope>NUCLEOTIDE SEQUENCE [LARGE SCALE GENOMIC DNA]</scope>
    <source>
        <strain evidence="2">ZHUSHIDOU_FW_LH</strain>
        <tissue evidence="2">Leaf</tissue>
    </source>
</reference>
<protein>
    <recommendedName>
        <fullName evidence="4">F-box associated domain-containing protein</fullName>
    </recommendedName>
</protein>
<dbReference type="AlphaFoldDB" id="A0AAN9EA68"/>
<comment type="caution">
    <text evidence="2">The sequence shown here is derived from an EMBL/GenBank/DDBJ whole genome shotgun (WGS) entry which is preliminary data.</text>
</comment>
<feature type="signal peptide" evidence="1">
    <location>
        <begin position="1"/>
        <end position="15"/>
    </location>
</feature>
<feature type="chain" id="PRO_5043041407" description="F-box associated domain-containing protein" evidence="1">
    <location>
        <begin position="16"/>
        <end position="190"/>
    </location>
</feature>
<dbReference type="Proteomes" id="UP001372338">
    <property type="component" value="Unassembled WGS sequence"/>
</dbReference>
<organism evidence="2 3">
    <name type="scientific">Crotalaria pallida</name>
    <name type="common">Smooth rattlebox</name>
    <name type="synonym">Crotalaria striata</name>
    <dbReference type="NCBI Taxonomy" id="3830"/>
    <lineage>
        <taxon>Eukaryota</taxon>
        <taxon>Viridiplantae</taxon>
        <taxon>Streptophyta</taxon>
        <taxon>Embryophyta</taxon>
        <taxon>Tracheophyta</taxon>
        <taxon>Spermatophyta</taxon>
        <taxon>Magnoliopsida</taxon>
        <taxon>eudicotyledons</taxon>
        <taxon>Gunneridae</taxon>
        <taxon>Pentapetalae</taxon>
        <taxon>rosids</taxon>
        <taxon>fabids</taxon>
        <taxon>Fabales</taxon>
        <taxon>Fabaceae</taxon>
        <taxon>Papilionoideae</taxon>
        <taxon>50 kb inversion clade</taxon>
        <taxon>genistoids sensu lato</taxon>
        <taxon>core genistoids</taxon>
        <taxon>Crotalarieae</taxon>
        <taxon>Crotalaria</taxon>
    </lineage>
</organism>